<organism evidence="4 5">
    <name type="scientific">Coptis chinensis</name>
    <dbReference type="NCBI Taxonomy" id="261450"/>
    <lineage>
        <taxon>Eukaryota</taxon>
        <taxon>Viridiplantae</taxon>
        <taxon>Streptophyta</taxon>
        <taxon>Embryophyta</taxon>
        <taxon>Tracheophyta</taxon>
        <taxon>Spermatophyta</taxon>
        <taxon>Magnoliopsida</taxon>
        <taxon>Ranunculales</taxon>
        <taxon>Ranunculaceae</taxon>
        <taxon>Coptidoideae</taxon>
        <taxon>Coptis</taxon>
    </lineage>
</organism>
<dbReference type="InterPro" id="IPR000504">
    <property type="entry name" value="RRM_dom"/>
</dbReference>
<keyword evidence="1" id="KW-0694">RNA-binding</keyword>
<dbReference type="InterPro" id="IPR035979">
    <property type="entry name" value="RBD_domain_sf"/>
</dbReference>
<feature type="compositionally biased region" description="Basic and acidic residues" evidence="2">
    <location>
        <begin position="224"/>
        <end position="233"/>
    </location>
</feature>
<gene>
    <name evidence="4" type="ORF">IFM89_034716</name>
</gene>
<accession>A0A835HD81</accession>
<evidence type="ECO:0000256" key="1">
    <source>
        <dbReference type="PROSITE-ProRule" id="PRU00176"/>
    </source>
</evidence>
<dbReference type="SUPFAM" id="SSF54928">
    <property type="entry name" value="RNA-binding domain, RBD"/>
    <property type="match status" value="1"/>
</dbReference>
<evidence type="ECO:0000313" key="5">
    <source>
        <dbReference type="Proteomes" id="UP000631114"/>
    </source>
</evidence>
<evidence type="ECO:0000256" key="2">
    <source>
        <dbReference type="SAM" id="MobiDB-lite"/>
    </source>
</evidence>
<reference evidence="4 5" key="1">
    <citation type="submission" date="2020-10" db="EMBL/GenBank/DDBJ databases">
        <title>The Coptis chinensis genome and diversification of protoberbering-type alkaloids.</title>
        <authorList>
            <person name="Wang B."/>
            <person name="Shu S."/>
            <person name="Song C."/>
            <person name="Liu Y."/>
        </authorList>
    </citation>
    <scope>NUCLEOTIDE SEQUENCE [LARGE SCALE GENOMIC DNA]</scope>
    <source>
        <strain evidence="4">HL-2020</strain>
        <tissue evidence="4">Leaf</tissue>
    </source>
</reference>
<dbReference type="InterPro" id="IPR012677">
    <property type="entry name" value="Nucleotide-bd_a/b_plait_sf"/>
</dbReference>
<protein>
    <recommendedName>
        <fullName evidence="3">RRM domain-containing protein</fullName>
    </recommendedName>
</protein>
<dbReference type="PROSITE" id="PS50102">
    <property type="entry name" value="RRM"/>
    <property type="match status" value="1"/>
</dbReference>
<keyword evidence="5" id="KW-1185">Reference proteome</keyword>
<comment type="caution">
    <text evidence="4">The sequence shown here is derived from an EMBL/GenBank/DDBJ whole genome shotgun (WGS) entry which is preliminary data.</text>
</comment>
<dbReference type="OrthoDB" id="1735256at2759"/>
<dbReference type="Gene3D" id="3.30.70.330">
    <property type="match status" value="1"/>
</dbReference>
<dbReference type="EMBL" id="JADFTS010000008">
    <property type="protein sequence ID" value="KAF9594733.1"/>
    <property type="molecule type" value="Genomic_DNA"/>
</dbReference>
<dbReference type="AlphaFoldDB" id="A0A835HD81"/>
<feature type="region of interest" description="Disordered" evidence="2">
    <location>
        <begin position="209"/>
        <end position="233"/>
    </location>
</feature>
<evidence type="ECO:0000259" key="3">
    <source>
        <dbReference type="PROSITE" id="PS50102"/>
    </source>
</evidence>
<sequence>MLDSQWQGRGFGFVAFSTPENATKAVKEMNGKMIGKKPLYVAVAQSKEERKAILEARPAQVQASGVAHVSSDLHLSSPLASTRGPQQPYFGQVHDHLRSQGQPELPIGVRLSGTPQQQLHQARPAQVQASGMAHTSSGLHLSLPLAPTLGPQTPYFRQGYSDLVPLEPAGCGYEQQFVFGNLPAMALKYMMPDHLWSEGQPGLPMRCKSQLSHRKKRKTSASFEDEHQNNDFF</sequence>
<dbReference type="GO" id="GO:0003723">
    <property type="term" value="F:RNA binding"/>
    <property type="evidence" value="ECO:0007669"/>
    <property type="project" value="UniProtKB-UniRule"/>
</dbReference>
<dbReference type="Pfam" id="PF00076">
    <property type="entry name" value="RRM_1"/>
    <property type="match status" value="1"/>
</dbReference>
<proteinExistence type="predicted"/>
<name>A0A835HD81_9MAGN</name>
<dbReference type="Proteomes" id="UP000631114">
    <property type="component" value="Unassembled WGS sequence"/>
</dbReference>
<feature type="domain" description="RRM" evidence="3">
    <location>
        <begin position="1"/>
        <end position="46"/>
    </location>
</feature>
<evidence type="ECO:0000313" key="4">
    <source>
        <dbReference type="EMBL" id="KAF9594733.1"/>
    </source>
</evidence>